<protein>
    <submittedName>
        <fullName evidence="2">Uncharacterized protein</fullName>
    </submittedName>
</protein>
<accession>A0A4Z2GQV2</accession>
<feature type="region of interest" description="Disordered" evidence="1">
    <location>
        <begin position="68"/>
        <end position="89"/>
    </location>
</feature>
<name>A0A4Z2GQV2_9TELE</name>
<sequence length="177" mass="19456">MEGGSGCAYLLLTASNAEGRSRCVGRLREEDLRVVDRSPHTDWQAMKGWSNNKRDILCLLSDGGRDAAARDEATRNEKKRNEATRDEATRDEANVRAVAIIAIGKVSVELKRNRKVQELQQKERTGGDQCGAFRAEASGGAYGGDWKASAAARRPVDLWLGVECGCRCDERQGVFIN</sequence>
<dbReference type="Proteomes" id="UP000314294">
    <property type="component" value="Unassembled WGS sequence"/>
</dbReference>
<evidence type="ECO:0000313" key="3">
    <source>
        <dbReference type="Proteomes" id="UP000314294"/>
    </source>
</evidence>
<dbReference type="AlphaFoldDB" id="A0A4Z2GQV2"/>
<gene>
    <name evidence="2" type="ORF">EYF80_034007</name>
</gene>
<evidence type="ECO:0000313" key="2">
    <source>
        <dbReference type="EMBL" id="TNN55759.1"/>
    </source>
</evidence>
<dbReference type="EMBL" id="SRLO01000446">
    <property type="protein sequence ID" value="TNN55759.1"/>
    <property type="molecule type" value="Genomic_DNA"/>
</dbReference>
<keyword evidence="3" id="KW-1185">Reference proteome</keyword>
<proteinExistence type="predicted"/>
<evidence type="ECO:0000256" key="1">
    <source>
        <dbReference type="SAM" id="MobiDB-lite"/>
    </source>
</evidence>
<comment type="caution">
    <text evidence="2">The sequence shown here is derived from an EMBL/GenBank/DDBJ whole genome shotgun (WGS) entry which is preliminary data.</text>
</comment>
<organism evidence="2 3">
    <name type="scientific">Liparis tanakae</name>
    <name type="common">Tanaka's snailfish</name>
    <dbReference type="NCBI Taxonomy" id="230148"/>
    <lineage>
        <taxon>Eukaryota</taxon>
        <taxon>Metazoa</taxon>
        <taxon>Chordata</taxon>
        <taxon>Craniata</taxon>
        <taxon>Vertebrata</taxon>
        <taxon>Euteleostomi</taxon>
        <taxon>Actinopterygii</taxon>
        <taxon>Neopterygii</taxon>
        <taxon>Teleostei</taxon>
        <taxon>Neoteleostei</taxon>
        <taxon>Acanthomorphata</taxon>
        <taxon>Eupercaria</taxon>
        <taxon>Perciformes</taxon>
        <taxon>Cottioidei</taxon>
        <taxon>Cottales</taxon>
        <taxon>Liparidae</taxon>
        <taxon>Liparis</taxon>
    </lineage>
</organism>
<reference evidence="2 3" key="1">
    <citation type="submission" date="2019-03" db="EMBL/GenBank/DDBJ databases">
        <title>First draft genome of Liparis tanakae, snailfish: a comprehensive survey of snailfish specific genes.</title>
        <authorList>
            <person name="Kim W."/>
            <person name="Song I."/>
            <person name="Jeong J.-H."/>
            <person name="Kim D."/>
            <person name="Kim S."/>
            <person name="Ryu S."/>
            <person name="Song J.Y."/>
            <person name="Lee S.K."/>
        </authorList>
    </citation>
    <scope>NUCLEOTIDE SEQUENCE [LARGE SCALE GENOMIC DNA]</scope>
    <source>
        <tissue evidence="2">Muscle</tissue>
    </source>
</reference>